<dbReference type="RefSeq" id="WP_336203579.1">
    <property type="nucleotide sequence ID" value="NZ_JBANEI010000015.1"/>
</dbReference>
<dbReference type="InterPro" id="IPR001789">
    <property type="entry name" value="Sig_transdc_resp-reg_receiver"/>
</dbReference>
<keyword evidence="2" id="KW-0902">Two-component regulatory system</keyword>
<sequence>MHHRHTVSISDDHPHILHSLKMLFANDSRYQVTNESLCGKELLASLANNRTDIVITDFSLGNENSTLDGFSKLRALSGRFPDVEVVLLTSLGNTAILRKACDYGVRSIVSKSDDIEETLTACHHVMMQSGLYFSSSLDYLKAEPGKNHDRGTTLTPKELEVVRLFSSGYSLAEIARRQNRTISTISTQKYNAMRRLGISSNIELIRFAYAQGLI</sequence>
<dbReference type="Pfam" id="PF00072">
    <property type="entry name" value="Response_reg"/>
    <property type="match status" value="1"/>
</dbReference>
<evidence type="ECO:0000256" key="3">
    <source>
        <dbReference type="ARBA" id="ARBA00023125"/>
    </source>
</evidence>
<dbReference type="SUPFAM" id="SSF46894">
    <property type="entry name" value="C-terminal effector domain of the bipartite response regulators"/>
    <property type="match status" value="1"/>
</dbReference>
<evidence type="ECO:0000313" key="7">
    <source>
        <dbReference type="EMBL" id="MEI2683683.1"/>
    </source>
</evidence>
<protein>
    <submittedName>
        <fullName evidence="7">Response regulator transcription factor</fullName>
    </submittedName>
</protein>
<dbReference type="PROSITE" id="PS50043">
    <property type="entry name" value="HTH_LUXR_2"/>
    <property type="match status" value="1"/>
</dbReference>
<keyword evidence="3" id="KW-0238">DNA-binding</keyword>
<dbReference type="PANTHER" id="PTHR43214:SF17">
    <property type="entry name" value="TRANSCRIPTIONAL REGULATORY PROTEIN RCSB"/>
    <property type="match status" value="1"/>
</dbReference>
<evidence type="ECO:0000313" key="8">
    <source>
        <dbReference type="Proteomes" id="UP001306592"/>
    </source>
</evidence>
<dbReference type="InterPro" id="IPR039420">
    <property type="entry name" value="WalR-like"/>
</dbReference>
<comment type="caution">
    <text evidence="7">The sequence shown here is derived from an EMBL/GenBank/DDBJ whole genome shotgun (WGS) entry which is preliminary data.</text>
</comment>
<name>A0ABU8DJJ2_ERWAP</name>
<accession>A0ABU8DJJ2</accession>
<gene>
    <name evidence="7" type="ORF">V8N49_18715</name>
</gene>
<evidence type="ECO:0000256" key="1">
    <source>
        <dbReference type="ARBA" id="ARBA00022553"/>
    </source>
</evidence>
<dbReference type="InterPro" id="IPR000792">
    <property type="entry name" value="Tscrpt_reg_LuxR_C"/>
</dbReference>
<feature type="modified residue" description="4-aspartylphosphate" evidence="4">
    <location>
        <position position="57"/>
    </location>
</feature>
<keyword evidence="8" id="KW-1185">Reference proteome</keyword>
<evidence type="ECO:0000259" key="6">
    <source>
        <dbReference type="PROSITE" id="PS50110"/>
    </source>
</evidence>
<evidence type="ECO:0000256" key="4">
    <source>
        <dbReference type="PROSITE-ProRule" id="PRU00169"/>
    </source>
</evidence>
<dbReference type="EMBL" id="JBANEI010000015">
    <property type="protein sequence ID" value="MEI2683683.1"/>
    <property type="molecule type" value="Genomic_DNA"/>
</dbReference>
<dbReference type="InterPro" id="IPR011006">
    <property type="entry name" value="CheY-like_superfamily"/>
</dbReference>
<organism evidence="7 8">
    <name type="scientific">Erwinia aphidicola</name>
    <dbReference type="NCBI Taxonomy" id="68334"/>
    <lineage>
        <taxon>Bacteria</taxon>
        <taxon>Pseudomonadati</taxon>
        <taxon>Pseudomonadota</taxon>
        <taxon>Gammaproteobacteria</taxon>
        <taxon>Enterobacterales</taxon>
        <taxon>Erwiniaceae</taxon>
        <taxon>Erwinia</taxon>
    </lineage>
</organism>
<dbReference type="CDD" id="cd17535">
    <property type="entry name" value="REC_NarL-like"/>
    <property type="match status" value="1"/>
</dbReference>
<dbReference type="Pfam" id="PF00196">
    <property type="entry name" value="GerE"/>
    <property type="match status" value="1"/>
</dbReference>
<evidence type="ECO:0000256" key="2">
    <source>
        <dbReference type="ARBA" id="ARBA00023012"/>
    </source>
</evidence>
<dbReference type="InterPro" id="IPR058245">
    <property type="entry name" value="NreC/VraR/RcsB-like_REC"/>
</dbReference>
<evidence type="ECO:0000259" key="5">
    <source>
        <dbReference type="PROSITE" id="PS50043"/>
    </source>
</evidence>
<dbReference type="PRINTS" id="PR00038">
    <property type="entry name" value="HTHLUXR"/>
</dbReference>
<keyword evidence="1 4" id="KW-0597">Phosphoprotein</keyword>
<reference evidence="7 8" key="1">
    <citation type="submission" date="2024-02" db="EMBL/GenBank/DDBJ databases">
        <title>First report Erwinia aphidicola in onion in Chile.</title>
        <authorList>
            <person name="Valenzuela M."/>
            <person name="Pena M."/>
            <person name="Dutta B."/>
        </authorList>
    </citation>
    <scope>NUCLEOTIDE SEQUENCE [LARGE SCALE GENOMIC DNA]</scope>
    <source>
        <strain evidence="7 8">QCJ3A</strain>
    </source>
</reference>
<feature type="domain" description="HTH luxR-type" evidence="5">
    <location>
        <begin position="147"/>
        <end position="212"/>
    </location>
</feature>
<dbReference type="InterPro" id="IPR016032">
    <property type="entry name" value="Sig_transdc_resp-reg_C-effctor"/>
</dbReference>
<dbReference type="SUPFAM" id="SSF52172">
    <property type="entry name" value="CheY-like"/>
    <property type="match status" value="1"/>
</dbReference>
<dbReference type="SMART" id="SM00421">
    <property type="entry name" value="HTH_LUXR"/>
    <property type="match status" value="1"/>
</dbReference>
<dbReference type="PANTHER" id="PTHR43214">
    <property type="entry name" value="TWO-COMPONENT RESPONSE REGULATOR"/>
    <property type="match status" value="1"/>
</dbReference>
<dbReference type="SMART" id="SM00448">
    <property type="entry name" value="REC"/>
    <property type="match status" value="1"/>
</dbReference>
<dbReference type="PROSITE" id="PS50110">
    <property type="entry name" value="RESPONSE_REGULATORY"/>
    <property type="match status" value="1"/>
</dbReference>
<dbReference type="CDD" id="cd06170">
    <property type="entry name" value="LuxR_C_like"/>
    <property type="match status" value="1"/>
</dbReference>
<feature type="domain" description="Response regulatory" evidence="6">
    <location>
        <begin position="6"/>
        <end position="126"/>
    </location>
</feature>
<dbReference type="Proteomes" id="UP001306592">
    <property type="component" value="Unassembled WGS sequence"/>
</dbReference>
<dbReference type="Gene3D" id="3.40.50.2300">
    <property type="match status" value="1"/>
</dbReference>
<proteinExistence type="predicted"/>